<dbReference type="InterPro" id="IPR031314">
    <property type="entry name" value="DNK_dom"/>
</dbReference>
<evidence type="ECO:0000259" key="1">
    <source>
        <dbReference type="Pfam" id="PF01712"/>
    </source>
</evidence>
<dbReference type="AlphaFoldDB" id="A0A2H0QXG0"/>
<organism evidence="2 3">
    <name type="scientific">Candidatus Zambryskibacteria bacterium CG10_big_fil_rev_8_21_14_0_10_42_12</name>
    <dbReference type="NCBI Taxonomy" id="1975115"/>
    <lineage>
        <taxon>Bacteria</taxon>
        <taxon>Candidatus Zambryskiibacteriota</taxon>
    </lineage>
</organism>
<evidence type="ECO:0000313" key="3">
    <source>
        <dbReference type="Proteomes" id="UP000231333"/>
    </source>
</evidence>
<dbReference type="SUPFAM" id="SSF52540">
    <property type="entry name" value="P-loop containing nucleoside triphosphate hydrolases"/>
    <property type="match status" value="1"/>
</dbReference>
<dbReference type="Proteomes" id="UP000231333">
    <property type="component" value="Unassembled WGS sequence"/>
</dbReference>
<dbReference type="InterPro" id="IPR027417">
    <property type="entry name" value="P-loop_NTPase"/>
</dbReference>
<evidence type="ECO:0000313" key="2">
    <source>
        <dbReference type="EMBL" id="PIR38943.1"/>
    </source>
</evidence>
<feature type="domain" description="Deoxynucleoside kinase" evidence="1">
    <location>
        <begin position="3"/>
        <end position="172"/>
    </location>
</feature>
<accession>A0A2H0QXG0</accession>
<sequence>MIIAFDGNVFTGKTSLIKALSVMTDSVVINEHSDFLDAEVLNHDITSREAAISLQLKYLDAEERRCNRLKPNKMNLVDRSFVSMAAHIFALNHIHGVDIREWFLQEIQERIESKKVMIPDVFCFVKCERNIIIKRIHENNSRNTASTYYAGEYLDAIEYFNQNWADRVGSLTIDTDTILPIGLAKTLIQRISVPCQGTFSTKQLYGYLRELLMQEYTTQRRK</sequence>
<dbReference type="Pfam" id="PF01712">
    <property type="entry name" value="dNK"/>
    <property type="match status" value="1"/>
</dbReference>
<name>A0A2H0QXG0_9BACT</name>
<dbReference type="EMBL" id="PCXL01000003">
    <property type="protein sequence ID" value="PIR38943.1"/>
    <property type="molecule type" value="Genomic_DNA"/>
</dbReference>
<dbReference type="Gene3D" id="3.40.50.300">
    <property type="entry name" value="P-loop containing nucleotide triphosphate hydrolases"/>
    <property type="match status" value="1"/>
</dbReference>
<proteinExistence type="predicted"/>
<comment type="caution">
    <text evidence="2">The sequence shown here is derived from an EMBL/GenBank/DDBJ whole genome shotgun (WGS) entry which is preliminary data.</text>
</comment>
<reference evidence="2 3" key="1">
    <citation type="submission" date="2017-09" db="EMBL/GenBank/DDBJ databases">
        <title>Depth-based differentiation of microbial function through sediment-hosted aquifers and enrichment of novel symbionts in the deep terrestrial subsurface.</title>
        <authorList>
            <person name="Probst A.J."/>
            <person name="Ladd B."/>
            <person name="Jarett J.K."/>
            <person name="Geller-Mcgrath D.E."/>
            <person name="Sieber C.M."/>
            <person name="Emerson J.B."/>
            <person name="Anantharaman K."/>
            <person name="Thomas B.C."/>
            <person name="Malmstrom R."/>
            <person name="Stieglmeier M."/>
            <person name="Klingl A."/>
            <person name="Woyke T."/>
            <person name="Ryan C.M."/>
            <person name="Banfield J.F."/>
        </authorList>
    </citation>
    <scope>NUCLEOTIDE SEQUENCE [LARGE SCALE GENOMIC DNA]</scope>
    <source>
        <strain evidence="2">CG10_big_fil_rev_8_21_14_0_10_42_12</strain>
    </source>
</reference>
<gene>
    <name evidence="2" type="ORF">COV34_00115</name>
</gene>
<protein>
    <recommendedName>
        <fullName evidence="1">Deoxynucleoside kinase domain-containing protein</fullName>
    </recommendedName>
</protein>